<evidence type="ECO:0000256" key="8">
    <source>
        <dbReference type="ARBA" id="ARBA00022792"/>
    </source>
</evidence>
<evidence type="ECO:0000256" key="11">
    <source>
        <dbReference type="ARBA" id="ARBA00022989"/>
    </source>
</evidence>
<comment type="function">
    <text evidence="17">Core subunit of the mitochondrial membrane respiratory chain NADH dehydrogenase (Complex I) which catalyzes electron transfer from NADH through the respiratory chain, using ubiquinone as an electron acceptor. Essential for the catalytic activity and assembly of complex I.</text>
</comment>
<dbReference type="PANTHER" id="PTHR42829">
    <property type="entry name" value="NADH-UBIQUINONE OXIDOREDUCTASE CHAIN 5"/>
    <property type="match status" value="1"/>
</dbReference>
<name>A0A343WRP0_9NEOP</name>
<evidence type="ECO:0000256" key="4">
    <source>
        <dbReference type="ARBA" id="ARBA00021096"/>
    </source>
</evidence>
<feature type="transmembrane region" description="Helical" evidence="17">
    <location>
        <begin position="372"/>
        <end position="391"/>
    </location>
</feature>
<feature type="transmembrane region" description="Helical" evidence="17">
    <location>
        <begin position="7"/>
        <end position="32"/>
    </location>
</feature>
<feature type="transmembrane region" description="Helical" evidence="17">
    <location>
        <begin position="475"/>
        <end position="494"/>
    </location>
</feature>
<proteinExistence type="inferred from homology"/>
<dbReference type="GO" id="GO:0005743">
    <property type="term" value="C:mitochondrial inner membrane"/>
    <property type="evidence" value="ECO:0007669"/>
    <property type="project" value="UniProtKB-SubCell"/>
</dbReference>
<evidence type="ECO:0000256" key="17">
    <source>
        <dbReference type="RuleBase" id="RU003404"/>
    </source>
</evidence>
<feature type="transmembrane region" description="Helical" evidence="17">
    <location>
        <begin position="291"/>
        <end position="313"/>
    </location>
</feature>
<keyword evidence="9" id="KW-1278">Translocase</keyword>
<protein>
    <recommendedName>
        <fullName evidence="4 17">NADH-ubiquinone oxidoreductase chain 5</fullName>
        <ecNumber evidence="3 17">7.1.1.2</ecNumber>
    </recommendedName>
</protein>
<dbReference type="InterPro" id="IPR001750">
    <property type="entry name" value="ND/Mrp_TM"/>
</dbReference>
<comment type="function">
    <text evidence="1">Core subunit of the mitochondrial membrane respiratory chain NADH dehydrogenase (Complex I) that is believed to belong to the minimal assembly required for catalysis. Complex I functions in the transfer of electrons from NADH to the respiratory chain. The immediate electron acceptor for the enzyme is believed to be ubiquinone.</text>
</comment>
<comment type="similarity">
    <text evidence="17">Belongs to the complex I subunit 5 family.</text>
</comment>
<evidence type="ECO:0000256" key="10">
    <source>
        <dbReference type="ARBA" id="ARBA00022982"/>
    </source>
</evidence>
<feature type="transmembrane region" description="Helical" evidence="17">
    <location>
        <begin position="334"/>
        <end position="352"/>
    </location>
</feature>
<evidence type="ECO:0000259" key="20">
    <source>
        <dbReference type="Pfam" id="PF06455"/>
    </source>
</evidence>
<dbReference type="GeneID" id="36944280"/>
<keyword evidence="11 17" id="KW-1133">Transmembrane helix</keyword>
<feature type="transmembrane region" description="Helical" evidence="17">
    <location>
        <begin position="212"/>
        <end position="232"/>
    </location>
</feature>
<dbReference type="GO" id="GO:0042773">
    <property type="term" value="P:ATP synthesis coupled electron transport"/>
    <property type="evidence" value="ECO:0007669"/>
    <property type="project" value="InterPro"/>
</dbReference>
<evidence type="ECO:0000256" key="7">
    <source>
        <dbReference type="ARBA" id="ARBA00022692"/>
    </source>
</evidence>
<keyword evidence="6" id="KW-0679">Respiratory chain</keyword>
<keyword evidence="8" id="KW-0999">Mitochondrion inner membrane</keyword>
<dbReference type="RefSeq" id="YP_009488488.1">
    <property type="nucleotide sequence ID" value="NC_037839.1"/>
</dbReference>
<feature type="domain" description="NADH:quinone oxidoreductase/Mrp antiporter transmembrane" evidence="18">
    <location>
        <begin position="105"/>
        <end position="385"/>
    </location>
</feature>
<dbReference type="CTD" id="4540"/>
<dbReference type="PRINTS" id="PR01434">
    <property type="entry name" value="NADHDHGNASE5"/>
</dbReference>
<dbReference type="AlphaFoldDB" id="A0A343WRP0"/>
<reference evidence="21" key="2">
    <citation type="journal article" date="2018" name="Mitochondrial DNA Part B Resour">
        <title>The complete mitochondrial genome of the stick tea thrips Dendrothrips minowai (Thysanoptera: Thripidae).</title>
        <authorList>
            <person name="Chen S.-C."/>
            <person name="Jiang H.-Y."/>
            <person name="Peng P."/>
            <person name="Xu X."/>
            <person name="Lin Q."/>
            <person name="Wang X.-Q."/>
        </authorList>
    </citation>
    <scope>NUCLEOTIDE SEQUENCE</scope>
</reference>
<dbReference type="GO" id="GO:0003954">
    <property type="term" value="F:NADH dehydrogenase activity"/>
    <property type="evidence" value="ECO:0007669"/>
    <property type="project" value="TreeGrafter"/>
</dbReference>
<evidence type="ECO:0000256" key="1">
    <source>
        <dbReference type="ARBA" id="ARBA00003257"/>
    </source>
</evidence>
<feature type="transmembrane region" description="Helical" evidence="17">
    <location>
        <begin position="52"/>
        <end position="76"/>
    </location>
</feature>
<feature type="domain" description="NADH dehydrogenase subunit 5 C-terminal" evidence="20">
    <location>
        <begin position="388"/>
        <end position="557"/>
    </location>
</feature>
<feature type="transmembrane region" description="Helical" evidence="17">
    <location>
        <begin position="412"/>
        <end position="432"/>
    </location>
</feature>
<dbReference type="Pfam" id="PF06455">
    <property type="entry name" value="NADH5_C"/>
    <property type="match status" value="1"/>
</dbReference>
<keyword evidence="13 17" id="KW-0830">Ubiquinone</keyword>
<feature type="transmembrane region" description="Helical" evidence="17">
    <location>
        <begin position="444"/>
        <end position="463"/>
    </location>
</feature>
<geneLocation type="mitochondrion" evidence="21"/>
<feature type="transmembrane region" description="Helical" evidence="17">
    <location>
        <begin position="177"/>
        <end position="200"/>
    </location>
</feature>
<evidence type="ECO:0000256" key="13">
    <source>
        <dbReference type="ARBA" id="ARBA00023075"/>
    </source>
</evidence>
<evidence type="ECO:0000313" key="21">
    <source>
        <dbReference type="EMBL" id="AWD37109.1"/>
    </source>
</evidence>
<evidence type="ECO:0000256" key="15">
    <source>
        <dbReference type="ARBA" id="ARBA00023136"/>
    </source>
</evidence>
<sequence length="564" mass="66545">MKSLFFLSFFMLMVFSIFFFFYLCLMFLNLNSSIFVQWDFFLSNFKISFPMFFDWMSCLFMSLVLMISSSIMFYSFFYMESELPKDRFFFLMFFFILSMIFLIISPNFLCMLLGWDGLGLVSYGLVIFYQNFKSFSAGMITALTNRIGDVFILGSIFLCSNMGSWNYMNFLKLNKEFFLIIFFVLAAMTKSAQIPFSAWLPAAMAAPTPVSSLVHSSTLVTAGIYILIRFNFLIESKTFTNFLVMISMLTMIMSGISGCFEYDLKKIIALSTLSQLGLMMGTVSMGMNNLAFFHLVTHACFKALLFMCSGIFIHMYFDNQDIRYFGLMNKNFSFILCLFNCANLSLCGFPFLSGFFSKDLILEMVMMKEMNFIIFFLFKFGTFLTVFYSFRLKYFLTLKFYFPQKLSMNMKFLLIQKSLFLLFIFSILLGFFKSKFIFLPQNFIILPFKLKVFIIKLCILSFFKALIFKNSLNYLNLKKLFVLFMWNMWFMYFLKTDFLKFLFLDFGSKVNKISLGWVEILYGNKFNKNMSFFSFFLNKISLMFFFLSFSLGFFFMSFLYFMLI</sequence>
<feature type="transmembrane region" description="Helical" evidence="17">
    <location>
        <begin position="88"/>
        <end position="106"/>
    </location>
</feature>
<evidence type="ECO:0000259" key="19">
    <source>
        <dbReference type="Pfam" id="PF00662"/>
    </source>
</evidence>
<keyword evidence="5 17" id="KW-0813">Transport</keyword>
<evidence type="ECO:0000259" key="18">
    <source>
        <dbReference type="Pfam" id="PF00361"/>
    </source>
</evidence>
<evidence type="ECO:0000256" key="5">
    <source>
        <dbReference type="ARBA" id="ARBA00022448"/>
    </source>
</evidence>
<dbReference type="EMBL" id="MF582634">
    <property type="protein sequence ID" value="AWD37109.1"/>
    <property type="molecule type" value="Genomic_DNA"/>
</dbReference>
<feature type="transmembrane region" description="Helical" evidence="17">
    <location>
        <begin position="238"/>
        <end position="260"/>
    </location>
</feature>
<evidence type="ECO:0000256" key="2">
    <source>
        <dbReference type="ARBA" id="ARBA00004448"/>
    </source>
</evidence>
<evidence type="ECO:0000256" key="14">
    <source>
        <dbReference type="ARBA" id="ARBA00023128"/>
    </source>
</evidence>
<comment type="subcellular location">
    <subcellularLocation>
        <location evidence="2">Mitochondrion inner membrane</location>
        <topology evidence="2">Multi-pass membrane protein</topology>
    </subcellularLocation>
</comment>
<comment type="catalytic activity">
    <reaction evidence="16 17">
        <text>a ubiquinone + NADH + 5 H(+)(in) = a ubiquinol + NAD(+) + 4 H(+)(out)</text>
        <dbReference type="Rhea" id="RHEA:29091"/>
        <dbReference type="Rhea" id="RHEA-COMP:9565"/>
        <dbReference type="Rhea" id="RHEA-COMP:9566"/>
        <dbReference type="ChEBI" id="CHEBI:15378"/>
        <dbReference type="ChEBI" id="CHEBI:16389"/>
        <dbReference type="ChEBI" id="CHEBI:17976"/>
        <dbReference type="ChEBI" id="CHEBI:57540"/>
        <dbReference type="ChEBI" id="CHEBI:57945"/>
        <dbReference type="EC" id="7.1.1.2"/>
    </reaction>
</comment>
<feature type="transmembrane region" description="Helical" evidence="17">
    <location>
        <begin position="540"/>
        <end position="563"/>
    </location>
</feature>
<dbReference type="EC" id="7.1.1.2" evidence="3 17"/>
<evidence type="ECO:0000256" key="16">
    <source>
        <dbReference type="ARBA" id="ARBA00049551"/>
    </source>
</evidence>
<evidence type="ECO:0000256" key="9">
    <source>
        <dbReference type="ARBA" id="ARBA00022967"/>
    </source>
</evidence>
<evidence type="ECO:0000256" key="6">
    <source>
        <dbReference type="ARBA" id="ARBA00022660"/>
    </source>
</evidence>
<dbReference type="InterPro" id="IPR003945">
    <property type="entry name" value="NU5C-like"/>
</dbReference>
<dbReference type="InterPro" id="IPR001516">
    <property type="entry name" value="Proton_antipo_N"/>
</dbReference>
<accession>A0A343WRP0</accession>
<organism evidence="21">
    <name type="scientific">Dendrothrips minowai</name>
    <dbReference type="NCBI Taxonomy" id="1030662"/>
    <lineage>
        <taxon>Eukaryota</taxon>
        <taxon>Metazoa</taxon>
        <taxon>Ecdysozoa</taxon>
        <taxon>Arthropoda</taxon>
        <taxon>Hexapoda</taxon>
        <taxon>Insecta</taxon>
        <taxon>Pterygota</taxon>
        <taxon>Neoptera</taxon>
        <taxon>Paraneoptera</taxon>
        <taxon>Thysanoptera</taxon>
        <taxon>Terebrantia</taxon>
        <taxon>Thripoidea</taxon>
        <taxon>Thripidae</taxon>
        <taxon>Dendrothrips</taxon>
    </lineage>
</organism>
<feature type="domain" description="NADH-Ubiquinone oxidoreductase (complex I) chain 5 N-terminal" evidence="19">
    <location>
        <begin position="42"/>
        <end position="89"/>
    </location>
</feature>
<gene>
    <name evidence="21" type="primary">ND5</name>
</gene>
<evidence type="ECO:0000256" key="3">
    <source>
        <dbReference type="ARBA" id="ARBA00012944"/>
    </source>
</evidence>
<evidence type="ECO:0000256" key="12">
    <source>
        <dbReference type="ARBA" id="ARBA00023027"/>
    </source>
</evidence>
<dbReference type="GO" id="GO:0015990">
    <property type="term" value="P:electron transport coupled proton transport"/>
    <property type="evidence" value="ECO:0007669"/>
    <property type="project" value="TreeGrafter"/>
</dbReference>
<reference evidence="21" key="1">
    <citation type="submission" date="2017-08" db="EMBL/GenBank/DDBJ databases">
        <authorList>
            <person name="de Groot N.N."/>
        </authorList>
    </citation>
    <scope>NUCLEOTIDE SEQUENCE</scope>
</reference>
<dbReference type="GO" id="GO:0008137">
    <property type="term" value="F:NADH dehydrogenase (ubiquinone) activity"/>
    <property type="evidence" value="ECO:0007669"/>
    <property type="project" value="UniProtKB-EC"/>
</dbReference>
<keyword evidence="15 17" id="KW-0472">Membrane</keyword>
<keyword evidence="7 17" id="KW-0812">Transmembrane</keyword>
<dbReference type="Pfam" id="PF00662">
    <property type="entry name" value="Proton_antipo_N"/>
    <property type="match status" value="1"/>
</dbReference>
<keyword evidence="14 17" id="KW-0496">Mitochondrion</keyword>
<dbReference type="InterPro" id="IPR010934">
    <property type="entry name" value="NADH_DH_su5_C"/>
</dbReference>
<keyword evidence="10" id="KW-0249">Electron transport</keyword>
<dbReference type="PANTHER" id="PTHR42829:SF2">
    <property type="entry name" value="NADH-UBIQUINONE OXIDOREDUCTASE CHAIN 5"/>
    <property type="match status" value="1"/>
</dbReference>
<keyword evidence="12 17" id="KW-0520">NAD</keyword>
<dbReference type="Pfam" id="PF00361">
    <property type="entry name" value="Proton_antipo_M"/>
    <property type="match status" value="1"/>
</dbReference>